<sequence>MNHAALYHRHKQNWAFAYDRSTIYIRLRTMRDDVERVQVCYGDKYDWLKTEERGGMIKLVSDSLYDYWEAVVKPPNGRLSYRFHLQSGDEQLYYGERWCKANPSENSDGNFEYPYLHAADIFQPPEWVKDAVFYQIFPERFANGDRSNDPPDTEAWGGEPGFRNYFGGDLQGVLDHLDHLEQLGVNAIYFTPLFEADTNHKYDTKNYLQVDAHFGTNELLKELVAVCHSRGIRVLLDIVFNHSGSAFPPFVDVLEKGQESRYADWFLVRQWPLQASEGAAAYETFSFEPNLPKFNTANPEVCEYLLNVADYWIRIADVDGYRLDVANEVDHRFWRKLREVVKAAKPDAYLVGEIMHDSMAWLQGDQLDAVMNYPVRDSVIKFFARGVIDGKEFADSVGAQLAAYPLQAVEASFQVLGSHDTPRLLTLCGGNVNQSKLAVLFQFTYYGAPCIYYGDEIGMTGENDPDNRKCMIWDERGQNRELFQFYQTLIKLRQENPVLRTGRFRFLHAMDRDNRVAYERWDDGNRFIVMMNASTESVELKVAASSPHWQEIWTGTGVHAANGELEISLPGFGYAMFRSVS</sequence>
<reference evidence="5 6" key="1">
    <citation type="submission" date="2021-07" db="EMBL/GenBank/DDBJ databases">
        <title>Paenibacillus radiodurans sp. nov., isolated from the southeastern edge of Tengger Desert.</title>
        <authorList>
            <person name="Zhang G."/>
        </authorList>
    </citation>
    <scope>NUCLEOTIDE SEQUENCE [LARGE SCALE GENOMIC DNA]</scope>
    <source>
        <strain evidence="5 6">DT7-4</strain>
    </source>
</reference>
<evidence type="ECO:0000259" key="4">
    <source>
        <dbReference type="SMART" id="SM00642"/>
    </source>
</evidence>
<dbReference type="Pfam" id="PF16657">
    <property type="entry name" value="Malt_amylase_C"/>
    <property type="match status" value="1"/>
</dbReference>
<dbReference type="InterPro" id="IPR014756">
    <property type="entry name" value="Ig_E-set"/>
</dbReference>
<dbReference type="InterPro" id="IPR045857">
    <property type="entry name" value="O16G_dom_2"/>
</dbReference>
<protein>
    <submittedName>
        <fullName evidence="5">Alpha-glycosidase</fullName>
    </submittedName>
</protein>
<comment type="similarity">
    <text evidence="1">Belongs to the glycosyl hydrolase 13 family.</text>
</comment>
<evidence type="ECO:0000313" key="6">
    <source>
        <dbReference type="Proteomes" id="UP000812277"/>
    </source>
</evidence>
<dbReference type="Proteomes" id="UP000812277">
    <property type="component" value="Unassembled WGS sequence"/>
</dbReference>
<gene>
    <name evidence="5" type="ORF">K0T92_19515</name>
</gene>
<dbReference type="Gene3D" id="3.20.20.80">
    <property type="entry name" value="Glycosidases"/>
    <property type="match status" value="1"/>
</dbReference>
<keyword evidence="6" id="KW-1185">Reference proteome</keyword>
<organism evidence="5 6">
    <name type="scientific">Paenibacillus oenotherae</name>
    <dbReference type="NCBI Taxonomy" id="1435645"/>
    <lineage>
        <taxon>Bacteria</taxon>
        <taxon>Bacillati</taxon>
        <taxon>Bacillota</taxon>
        <taxon>Bacilli</taxon>
        <taxon>Bacillales</taxon>
        <taxon>Paenibacillaceae</taxon>
        <taxon>Paenibacillus</taxon>
    </lineage>
</organism>
<evidence type="ECO:0000256" key="1">
    <source>
        <dbReference type="ARBA" id="ARBA00008061"/>
    </source>
</evidence>
<dbReference type="Gene3D" id="3.90.400.10">
    <property type="entry name" value="Oligo-1,6-glucosidase, Domain 2"/>
    <property type="match status" value="1"/>
</dbReference>
<dbReference type="RefSeq" id="WP_219874157.1">
    <property type="nucleotide sequence ID" value="NZ_JAHZIJ010000017.1"/>
</dbReference>
<dbReference type="PANTHER" id="PTHR10357:SF210">
    <property type="entry name" value="MALTODEXTRIN GLUCOSIDASE"/>
    <property type="match status" value="1"/>
</dbReference>
<dbReference type="Gene3D" id="2.60.40.1180">
    <property type="entry name" value="Golgi alpha-mannosidase II"/>
    <property type="match status" value="1"/>
</dbReference>
<dbReference type="PANTHER" id="PTHR10357">
    <property type="entry name" value="ALPHA-AMYLASE FAMILY MEMBER"/>
    <property type="match status" value="1"/>
</dbReference>
<keyword evidence="2" id="KW-0378">Hydrolase</keyword>
<dbReference type="EMBL" id="JAHZIJ010000017">
    <property type="protein sequence ID" value="MBW7476910.1"/>
    <property type="molecule type" value="Genomic_DNA"/>
</dbReference>
<evidence type="ECO:0000313" key="5">
    <source>
        <dbReference type="EMBL" id="MBW7476910.1"/>
    </source>
</evidence>
<dbReference type="InterPro" id="IPR017853">
    <property type="entry name" value="GH"/>
</dbReference>
<dbReference type="InterPro" id="IPR006047">
    <property type="entry name" value="GH13_cat_dom"/>
</dbReference>
<dbReference type="SUPFAM" id="SSF51445">
    <property type="entry name" value="(Trans)glycosidases"/>
    <property type="match status" value="1"/>
</dbReference>
<dbReference type="Gene3D" id="2.60.40.10">
    <property type="entry name" value="Immunoglobulins"/>
    <property type="match status" value="1"/>
</dbReference>
<feature type="domain" description="Glycosyl hydrolase family 13 catalytic" evidence="4">
    <location>
        <begin position="135"/>
        <end position="493"/>
    </location>
</feature>
<dbReference type="InterPro" id="IPR013780">
    <property type="entry name" value="Glyco_hydro_b"/>
</dbReference>
<dbReference type="SUPFAM" id="SSF81296">
    <property type="entry name" value="E set domains"/>
    <property type="match status" value="1"/>
</dbReference>
<accession>A0ABS7DAM6</accession>
<dbReference type="SUPFAM" id="SSF51011">
    <property type="entry name" value="Glycosyl hydrolase domain"/>
    <property type="match status" value="1"/>
</dbReference>
<evidence type="ECO:0000256" key="2">
    <source>
        <dbReference type="ARBA" id="ARBA00022801"/>
    </source>
</evidence>
<dbReference type="InterPro" id="IPR013783">
    <property type="entry name" value="Ig-like_fold"/>
</dbReference>
<dbReference type="CDD" id="cd11338">
    <property type="entry name" value="AmyAc_CMD"/>
    <property type="match status" value="1"/>
</dbReference>
<proteinExistence type="inferred from homology"/>
<dbReference type="Pfam" id="PF00128">
    <property type="entry name" value="Alpha-amylase"/>
    <property type="match status" value="1"/>
</dbReference>
<dbReference type="SMART" id="SM00642">
    <property type="entry name" value="Aamy"/>
    <property type="match status" value="1"/>
</dbReference>
<comment type="caution">
    <text evidence="5">The sequence shown here is derived from an EMBL/GenBank/DDBJ whole genome shotgun (WGS) entry which is preliminary data.</text>
</comment>
<keyword evidence="3" id="KW-0326">Glycosidase</keyword>
<name>A0ABS7DAM6_9BACL</name>
<dbReference type="CDD" id="cd02857">
    <property type="entry name" value="E_set_CDase_PDE_N"/>
    <property type="match status" value="1"/>
</dbReference>
<dbReference type="Pfam" id="PF02903">
    <property type="entry name" value="Alpha-amylase_N"/>
    <property type="match status" value="1"/>
</dbReference>
<evidence type="ECO:0000256" key="3">
    <source>
        <dbReference type="ARBA" id="ARBA00023295"/>
    </source>
</evidence>
<dbReference type="InterPro" id="IPR032091">
    <property type="entry name" value="Malt_amylase-like_C"/>
</dbReference>
<dbReference type="InterPro" id="IPR004185">
    <property type="entry name" value="Glyco_hydro_13_lg-like_dom"/>
</dbReference>